<keyword evidence="3" id="KW-0813">Transport</keyword>
<comment type="similarity">
    <text evidence="8">Belongs to the P(II) protein family.</text>
</comment>
<comment type="caution">
    <text evidence="11">The sequence shown here is derived from an EMBL/GenBank/DDBJ whole genome shotgun (WGS) entry which is preliminary data.</text>
</comment>
<feature type="transmembrane region" description="Helical" evidence="9">
    <location>
        <begin position="350"/>
        <end position="376"/>
    </location>
</feature>
<dbReference type="AlphaFoldDB" id="A0A926HPS3"/>
<dbReference type="Gene3D" id="1.10.3430.10">
    <property type="entry name" value="Ammonium transporter AmtB like domains"/>
    <property type="match status" value="1"/>
</dbReference>
<evidence type="ECO:0000256" key="5">
    <source>
        <dbReference type="ARBA" id="ARBA00022989"/>
    </source>
</evidence>
<dbReference type="Proteomes" id="UP000623172">
    <property type="component" value="Unassembled WGS sequence"/>
</dbReference>
<dbReference type="PANTHER" id="PTHR11730:SF89">
    <property type="entry name" value="AMMONIUM TRANSPORTER SLL0108-RELATED"/>
    <property type="match status" value="1"/>
</dbReference>
<dbReference type="SUPFAM" id="SSF54913">
    <property type="entry name" value="GlnB-like"/>
    <property type="match status" value="1"/>
</dbReference>
<evidence type="ECO:0000256" key="6">
    <source>
        <dbReference type="ARBA" id="ARBA00023136"/>
    </source>
</evidence>
<feature type="transmembrane region" description="Helical" evidence="9">
    <location>
        <begin position="94"/>
        <end position="114"/>
    </location>
</feature>
<evidence type="ECO:0000313" key="11">
    <source>
        <dbReference type="EMBL" id="MBC8530496.1"/>
    </source>
</evidence>
<dbReference type="Pfam" id="PF00543">
    <property type="entry name" value="P-II"/>
    <property type="match status" value="1"/>
</dbReference>
<dbReference type="InterPro" id="IPR029020">
    <property type="entry name" value="Ammonium/urea_transptr"/>
</dbReference>
<keyword evidence="7" id="KW-0924">Ammonia transport</keyword>
<evidence type="ECO:0000256" key="8">
    <source>
        <dbReference type="RuleBase" id="RU003936"/>
    </source>
</evidence>
<feature type="transmembrane region" description="Helical" evidence="9">
    <location>
        <begin position="318"/>
        <end position="338"/>
    </location>
</feature>
<dbReference type="PANTHER" id="PTHR11730">
    <property type="entry name" value="AMMONIUM TRANSPORTER"/>
    <property type="match status" value="1"/>
</dbReference>
<dbReference type="EMBL" id="JACRSR010000001">
    <property type="protein sequence ID" value="MBC8530496.1"/>
    <property type="molecule type" value="Genomic_DNA"/>
</dbReference>
<feature type="transmembrane region" description="Helical" evidence="9">
    <location>
        <begin position="197"/>
        <end position="214"/>
    </location>
</feature>
<dbReference type="GO" id="GO:0030234">
    <property type="term" value="F:enzyme regulator activity"/>
    <property type="evidence" value="ECO:0007669"/>
    <property type="project" value="InterPro"/>
</dbReference>
<reference evidence="11" key="1">
    <citation type="submission" date="2020-08" db="EMBL/GenBank/DDBJ databases">
        <title>Genome public.</title>
        <authorList>
            <person name="Liu C."/>
            <person name="Sun Q."/>
        </authorList>
    </citation>
    <scope>NUCLEOTIDE SEQUENCE</scope>
    <source>
        <strain evidence="11">NSJ-53</strain>
    </source>
</reference>
<dbReference type="InterPro" id="IPR017918">
    <property type="entry name" value="N-reg_PII_CS"/>
</dbReference>
<keyword evidence="6 9" id="KW-0472">Membrane</keyword>
<evidence type="ECO:0000256" key="1">
    <source>
        <dbReference type="ARBA" id="ARBA00004141"/>
    </source>
</evidence>
<dbReference type="InterPro" id="IPR002187">
    <property type="entry name" value="N-reg_PII"/>
</dbReference>
<proteinExistence type="inferred from homology"/>
<gene>
    <name evidence="11" type="primary">amt</name>
    <name evidence="11" type="ORF">H8696_01370</name>
</gene>
<dbReference type="GO" id="GO:0006808">
    <property type="term" value="P:regulation of nitrogen utilization"/>
    <property type="evidence" value="ECO:0007669"/>
    <property type="project" value="InterPro"/>
</dbReference>
<protein>
    <submittedName>
        <fullName evidence="11">Ammonium transporter</fullName>
    </submittedName>
</protein>
<feature type="transmembrane region" description="Helical" evidence="9">
    <location>
        <begin position="262"/>
        <end position="279"/>
    </location>
</feature>
<dbReference type="InterPro" id="IPR001905">
    <property type="entry name" value="Ammonium_transpt"/>
</dbReference>
<dbReference type="PROSITE" id="PS51343">
    <property type="entry name" value="PII_GLNB_DOM"/>
    <property type="match status" value="1"/>
</dbReference>
<feature type="transmembrane region" description="Helical" evidence="9">
    <location>
        <begin position="155"/>
        <end position="176"/>
    </location>
</feature>
<evidence type="ECO:0000259" key="10">
    <source>
        <dbReference type="Pfam" id="PF00909"/>
    </source>
</evidence>
<dbReference type="NCBIfam" id="TIGR00836">
    <property type="entry name" value="amt"/>
    <property type="match status" value="1"/>
</dbReference>
<comment type="similarity">
    <text evidence="2">Belongs to the ammonia transporter channel (TC 1.A.11.2) family.</text>
</comment>
<name>A0A926HPS3_9FIRM</name>
<feature type="transmembrane region" description="Helical" evidence="9">
    <location>
        <begin position="234"/>
        <end position="255"/>
    </location>
</feature>
<sequence length="578" mass="60981">MYTSADTIWVLLGAALVFFMQAGFAMVEAGFTRAKNAGNIVMKNLMDFALGTPIFWIVGFGLMFGAGGSIFGWFDPLVQADYAFLDLPVPLPVFLIFQTVFCATAATIVSGAMAERTKFSAYCVYSIVISAVIYPISGHWIWGGGWLAELGFHDFAGSTAVHMVGGVAALVGAKILGPRIGKYDKKGRPKAILGHSLTLGALGVFILWFCWFGFNGTSTLSATGEDTLVTMGTIFVNTNLAAAVAAVTTMCVTWIRYKKPDVSMTLNGALAGLVAITASCDLVSPAGAAIIGIVAGAVIVFGVEFVDKVLKIDDPVGAIGVHGICGALGTLLTGVLATDGGLVYGGGFRFLGVQALGVLAVIIWVAAAMTVVFQIIKHTIGLRVSKEEEIMGLDMTEHGLATSYADFMPMTGVAVGRARYGDGLPIPGETVPVVHKGTLPMQGNEIGATDGTGMFDGESRPRLTKLVLVFNQAKFEALKSAMNNIGVTGMTVSQVLGCGTQKGRTEYYRGVAVDMSLLPKVKVEIVVSKVPVQEVIDTAKRVLYTGHIGDGKIFVYDLQNVVKIRTGSEGYDALQDED</sequence>
<feature type="domain" description="Ammonium transporter AmtB-like" evidence="10">
    <location>
        <begin position="9"/>
        <end position="401"/>
    </location>
</feature>
<feature type="transmembrane region" description="Helical" evidence="9">
    <location>
        <begin position="6"/>
        <end position="27"/>
    </location>
</feature>
<organism evidence="11 12">
    <name type="scientific">Gehongia tenuis</name>
    <dbReference type="NCBI Taxonomy" id="2763655"/>
    <lineage>
        <taxon>Bacteria</taxon>
        <taxon>Bacillati</taxon>
        <taxon>Bacillota</taxon>
        <taxon>Clostridia</taxon>
        <taxon>Christensenellales</taxon>
        <taxon>Christensenellaceae</taxon>
        <taxon>Gehongia</taxon>
    </lineage>
</organism>
<accession>A0A926HPS3</accession>
<evidence type="ECO:0000256" key="2">
    <source>
        <dbReference type="ARBA" id="ARBA00005887"/>
    </source>
</evidence>
<evidence type="ECO:0000256" key="7">
    <source>
        <dbReference type="ARBA" id="ARBA00023177"/>
    </source>
</evidence>
<dbReference type="InterPro" id="IPR011322">
    <property type="entry name" value="N-reg_PII-like_a/b"/>
</dbReference>
<evidence type="ECO:0000313" key="12">
    <source>
        <dbReference type="Proteomes" id="UP000623172"/>
    </source>
</evidence>
<dbReference type="SMART" id="SM00938">
    <property type="entry name" value="P-II"/>
    <property type="match status" value="1"/>
</dbReference>
<feature type="transmembrane region" description="Helical" evidence="9">
    <location>
        <begin position="121"/>
        <end position="143"/>
    </location>
</feature>
<dbReference type="Pfam" id="PF00909">
    <property type="entry name" value="Ammonium_transp"/>
    <property type="match status" value="1"/>
</dbReference>
<dbReference type="PRINTS" id="PR00340">
    <property type="entry name" value="PIIGLNB"/>
</dbReference>
<dbReference type="RefSeq" id="WP_249314471.1">
    <property type="nucleotide sequence ID" value="NZ_JACRSR010000001.1"/>
</dbReference>
<keyword evidence="5 9" id="KW-1133">Transmembrane helix</keyword>
<dbReference type="InterPro" id="IPR024041">
    <property type="entry name" value="NH4_transpt_AmtB-like_dom"/>
</dbReference>
<dbReference type="GO" id="GO:0016020">
    <property type="term" value="C:membrane"/>
    <property type="evidence" value="ECO:0007669"/>
    <property type="project" value="UniProtKB-SubCell"/>
</dbReference>
<dbReference type="GO" id="GO:0008519">
    <property type="term" value="F:ammonium channel activity"/>
    <property type="evidence" value="ECO:0007669"/>
    <property type="project" value="InterPro"/>
</dbReference>
<evidence type="ECO:0000256" key="3">
    <source>
        <dbReference type="ARBA" id="ARBA00022448"/>
    </source>
</evidence>
<dbReference type="Gene3D" id="3.30.70.120">
    <property type="match status" value="1"/>
</dbReference>
<dbReference type="FunFam" id="1.10.3430.10:FF:000008">
    <property type="entry name" value="Ammonium transporter"/>
    <property type="match status" value="1"/>
</dbReference>
<keyword evidence="12" id="KW-1185">Reference proteome</keyword>
<dbReference type="PROSITE" id="PS00638">
    <property type="entry name" value="PII_GLNB_CTER"/>
    <property type="match status" value="1"/>
</dbReference>
<comment type="subcellular location">
    <subcellularLocation>
        <location evidence="1">Membrane</location>
        <topology evidence="1">Multi-pass membrane protein</topology>
    </subcellularLocation>
</comment>
<dbReference type="InterPro" id="IPR015867">
    <property type="entry name" value="N-reg_PII/ATP_PRibTrfase_C"/>
</dbReference>
<evidence type="ECO:0000256" key="4">
    <source>
        <dbReference type="ARBA" id="ARBA00022692"/>
    </source>
</evidence>
<evidence type="ECO:0000256" key="9">
    <source>
        <dbReference type="SAM" id="Phobius"/>
    </source>
</evidence>
<feature type="transmembrane region" description="Helical" evidence="9">
    <location>
        <begin position="48"/>
        <end position="74"/>
    </location>
</feature>
<dbReference type="SUPFAM" id="SSF111352">
    <property type="entry name" value="Ammonium transporter"/>
    <property type="match status" value="1"/>
</dbReference>
<dbReference type="GO" id="GO:0097272">
    <property type="term" value="P:ammonium homeostasis"/>
    <property type="evidence" value="ECO:0007669"/>
    <property type="project" value="TreeGrafter"/>
</dbReference>
<keyword evidence="4 9" id="KW-0812">Transmembrane</keyword>